<organism evidence="5 6">
    <name type="scientific">Carpinus fangiana</name>
    <dbReference type="NCBI Taxonomy" id="176857"/>
    <lineage>
        <taxon>Eukaryota</taxon>
        <taxon>Viridiplantae</taxon>
        <taxon>Streptophyta</taxon>
        <taxon>Embryophyta</taxon>
        <taxon>Tracheophyta</taxon>
        <taxon>Spermatophyta</taxon>
        <taxon>Magnoliopsida</taxon>
        <taxon>eudicotyledons</taxon>
        <taxon>Gunneridae</taxon>
        <taxon>Pentapetalae</taxon>
        <taxon>rosids</taxon>
        <taxon>fabids</taxon>
        <taxon>Fagales</taxon>
        <taxon>Betulaceae</taxon>
        <taxon>Carpinus</taxon>
    </lineage>
</organism>
<dbReference type="AlphaFoldDB" id="A0A5N6QDD9"/>
<dbReference type="PROSITE" id="PS51375">
    <property type="entry name" value="PPR"/>
    <property type="match status" value="3"/>
</dbReference>
<evidence type="ECO:0000256" key="1">
    <source>
        <dbReference type="ARBA" id="ARBA00006643"/>
    </source>
</evidence>
<dbReference type="InterPro" id="IPR032867">
    <property type="entry name" value="DYW_dom"/>
</dbReference>
<dbReference type="Proteomes" id="UP000327013">
    <property type="component" value="Chromosome 1"/>
</dbReference>
<evidence type="ECO:0000313" key="6">
    <source>
        <dbReference type="Proteomes" id="UP000327013"/>
    </source>
</evidence>
<accession>A0A5N6QDD9</accession>
<dbReference type="Pfam" id="PF14432">
    <property type="entry name" value="DYW_deaminase"/>
    <property type="match status" value="1"/>
</dbReference>
<dbReference type="InterPro" id="IPR046960">
    <property type="entry name" value="PPR_At4g14850-like_plant"/>
</dbReference>
<evidence type="ECO:0000259" key="4">
    <source>
        <dbReference type="Pfam" id="PF14432"/>
    </source>
</evidence>
<sequence>MLFYVFHGKNVRTWTILLSGYAKFGRVNEAQMLFDAMLKRSVVSWNAIISGHCNCSMIRKAYEFFEKTGEKSLVSWIIMISRFLEINECGEAWCLFFMMVRSKMRPDESVLVVALSAIKGLNDLELLESLRTLAIKTGYEEDVVVRIAILDAYTRNGSLVNAIKFFEIMTNRNEYSWSTMIAAFTHKEALELLAELHKSGNVPNHSIFTSALFACANSSDFERDRQIHSLAIKIRCQFNYFVGNALISMYGKCKNIEDVSQVFSTMFVRDTVSWNSLISRLLENCMLDDAQKTFEKMPKQDVVSWTSIISAYEQAGQGDVAFELFLDMLARGMRPNQITVTSLLSAYASFGATKLGQRIHALTYKLRINSCLSVCNALITIFKWLCIESTRHKSGLVDKGLAYFTSMSRDYGITLLVHHYTCMVDLLGRAARLSEAEAEALIQNMPVEPDLVTWEALLGACMLDKVLEIRQSVKDWRVSKEPEINWIEIKNKRFRETGYVPDTNFVLHDVEEERKQNELLYHSEKLAVAYGDLVHAERNIDPDHEESSNLWGLPLIYEICFPCYTT</sequence>
<dbReference type="InterPro" id="IPR011990">
    <property type="entry name" value="TPR-like_helical_dom_sf"/>
</dbReference>
<dbReference type="GO" id="GO:0008270">
    <property type="term" value="F:zinc ion binding"/>
    <property type="evidence" value="ECO:0007669"/>
    <property type="project" value="InterPro"/>
</dbReference>
<evidence type="ECO:0000313" key="5">
    <source>
        <dbReference type="EMBL" id="KAE7997286.1"/>
    </source>
</evidence>
<dbReference type="GO" id="GO:0009451">
    <property type="term" value="P:RNA modification"/>
    <property type="evidence" value="ECO:0007669"/>
    <property type="project" value="InterPro"/>
</dbReference>
<feature type="repeat" description="PPR" evidence="3">
    <location>
        <begin position="270"/>
        <end position="300"/>
    </location>
</feature>
<dbReference type="Pfam" id="PF13041">
    <property type="entry name" value="PPR_2"/>
    <property type="match status" value="1"/>
</dbReference>
<gene>
    <name evidence="5" type="ORF">FH972_001933</name>
</gene>
<dbReference type="InterPro" id="IPR002885">
    <property type="entry name" value="PPR_rpt"/>
</dbReference>
<keyword evidence="2" id="KW-0677">Repeat</keyword>
<dbReference type="NCBIfam" id="TIGR00756">
    <property type="entry name" value="PPR"/>
    <property type="match status" value="3"/>
</dbReference>
<dbReference type="PANTHER" id="PTHR47926">
    <property type="entry name" value="PENTATRICOPEPTIDE REPEAT-CONTAINING PROTEIN"/>
    <property type="match status" value="1"/>
</dbReference>
<dbReference type="OrthoDB" id="1868231at2759"/>
<feature type="repeat" description="PPR" evidence="3">
    <location>
        <begin position="301"/>
        <end position="335"/>
    </location>
</feature>
<proteinExistence type="inferred from homology"/>
<protein>
    <recommendedName>
        <fullName evidence="4">DYW domain-containing protein</fullName>
    </recommendedName>
</protein>
<feature type="domain" description="DYW" evidence="4">
    <location>
        <begin position="498"/>
        <end position="536"/>
    </location>
</feature>
<evidence type="ECO:0000256" key="3">
    <source>
        <dbReference type="PROSITE-ProRule" id="PRU00708"/>
    </source>
</evidence>
<dbReference type="Pfam" id="PF01535">
    <property type="entry name" value="PPR"/>
    <property type="match status" value="5"/>
</dbReference>
<reference evidence="5 6" key="1">
    <citation type="submission" date="2019-06" db="EMBL/GenBank/DDBJ databases">
        <title>A chromosomal-level reference genome of Carpinus fangiana (Coryloideae, Betulaceae).</title>
        <authorList>
            <person name="Yang X."/>
            <person name="Wang Z."/>
            <person name="Zhang L."/>
            <person name="Hao G."/>
            <person name="Liu J."/>
            <person name="Yang Y."/>
        </authorList>
    </citation>
    <scope>NUCLEOTIDE SEQUENCE [LARGE SCALE GENOMIC DNA]</scope>
    <source>
        <strain evidence="5">Cfa_2016G</strain>
        <tissue evidence="5">Leaf</tissue>
    </source>
</reference>
<dbReference type="PANTHER" id="PTHR47926:SF533">
    <property type="entry name" value="DYW DOMAIN-CONTAINING PROTEIN"/>
    <property type="match status" value="1"/>
</dbReference>
<dbReference type="EMBL" id="CM017321">
    <property type="protein sequence ID" value="KAE7997286.1"/>
    <property type="molecule type" value="Genomic_DNA"/>
</dbReference>
<comment type="similarity">
    <text evidence="1">Belongs to the PPR family. PCMP-H subfamily.</text>
</comment>
<evidence type="ECO:0000256" key="2">
    <source>
        <dbReference type="ARBA" id="ARBA00022737"/>
    </source>
</evidence>
<name>A0A5N6QDD9_9ROSI</name>
<dbReference type="Gene3D" id="1.25.40.10">
    <property type="entry name" value="Tetratricopeptide repeat domain"/>
    <property type="match status" value="3"/>
</dbReference>
<dbReference type="GO" id="GO:0003723">
    <property type="term" value="F:RNA binding"/>
    <property type="evidence" value="ECO:0007669"/>
    <property type="project" value="InterPro"/>
</dbReference>
<keyword evidence="6" id="KW-1185">Reference proteome</keyword>
<feature type="repeat" description="PPR" evidence="3">
    <location>
        <begin position="10"/>
        <end position="44"/>
    </location>
</feature>